<gene>
    <name evidence="12" type="primary">murA</name>
    <name evidence="14" type="ORF">A2960_01130</name>
</gene>
<keyword evidence="7 12" id="KW-0573">Peptidoglycan synthesis</keyword>
<dbReference type="NCBIfam" id="NF006873">
    <property type="entry name" value="PRK09369.1"/>
    <property type="match status" value="1"/>
</dbReference>
<keyword evidence="8 12" id="KW-0131">Cell cycle</keyword>
<evidence type="ECO:0000256" key="6">
    <source>
        <dbReference type="ARBA" id="ARBA00022960"/>
    </source>
</evidence>
<reference evidence="14 15" key="1">
    <citation type="journal article" date="2016" name="Nat. Commun.">
        <title>Thousands of microbial genomes shed light on interconnected biogeochemical processes in an aquifer system.</title>
        <authorList>
            <person name="Anantharaman K."/>
            <person name="Brown C.T."/>
            <person name="Hug L.A."/>
            <person name="Sharon I."/>
            <person name="Castelle C.J."/>
            <person name="Probst A.J."/>
            <person name="Thomas B.C."/>
            <person name="Singh A."/>
            <person name="Wilkins M.J."/>
            <person name="Karaoz U."/>
            <person name="Brodie E.L."/>
            <person name="Williams K.H."/>
            <person name="Hubbard S.S."/>
            <person name="Banfield J.F."/>
        </authorList>
    </citation>
    <scope>NUCLEOTIDE SEQUENCE [LARGE SCALE GENOMIC DNA]</scope>
</reference>
<evidence type="ECO:0000256" key="3">
    <source>
        <dbReference type="ARBA" id="ARBA00022490"/>
    </source>
</evidence>
<keyword evidence="12" id="KW-0670">Pyruvate</keyword>
<feature type="binding site" evidence="12">
    <location>
        <position position="328"/>
    </location>
    <ligand>
        <name>UDP-N-acetyl-alpha-D-glucosamine</name>
        <dbReference type="ChEBI" id="CHEBI:57705"/>
    </ligand>
</feature>
<comment type="subcellular location">
    <subcellularLocation>
        <location evidence="1 12">Cytoplasm</location>
    </subcellularLocation>
</comment>
<dbReference type="Pfam" id="PF00275">
    <property type="entry name" value="EPSP_synthase"/>
    <property type="match status" value="1"/>
</dbReference>
<dbReference type="InterPro" id="IPR001986">
    <property type="entry name" value="Enolpyruvate_Tfrase_dom"/>
</dbReference>
<comment type="similarity">
    <text evidence="10 12">Belongs to the EPSP synthase family. MurA subfamily.</text>
</comment>
<dbReference type="EMBL" id="MFJR01000007">
    <property type="protein sequence ID" value="OGG26758.1"/>
    <property type="molecule type" value="Genomic_DNA"/>
</dbReference>
<dbReference type="GO" id="GO:0071555">
    <property type="term" value="P:cell wall organization"/>
    <property type="evidence" value="ECO:0007669"/>
    <property type="project" value="UniProtKB-KW"/>
</dbReference>
<keyword evidence="3 12" id="KW-0963">Cytoplasm</keyword>
<proteinExistence type="inferred from homology"/>
<dbReference type="InterPro" id="IPR036968">
    <property type="entry name" value="Enolpyruvate_Tfrase_sf"/>
</dbReference>
<dbReference type="PANTHER" id="PTHR43783">
    <property type="entry name" value="UDP-N-ACETYLGLUCOSAMINE 1-CARBOXYVINYLTRANSFERASE"/>
    <property type="match status" value="1"/>
</dbReference>
<keyword evidence="6 12" id="KW-0133">Cell shape</keyword>
<evidence type="ECO:0000256" key="1">
    <source>
        <dbReference type="ARBA" id="ARBA00004496"/>
    </source>
</evidence>
<dbReference type="SUPFAM" id="SSF55205">
    <property type="entry name" value="EPT/RTPC-like"/>
    <property type="match status" value="1"/>
</dbReference>
<dbReference type="GO" id="GO:0008360">
    <property type="term" value="P:regulation of cell shape"/>
    <property type="evidence" value="ECO:0007669"/>
    <property type="project" value="UniProtKB-KW"/>
</dbReference>
<accession>A0A1F6AQ18</accession>
<dbReference type="GO" id="GO:0005737">
    <property type="term" value="C:cytoplasm"/>
    <property type="evidence" value="ECO:0007669"/>
    <property type="project" value="UniProtKB-SubCell"/>
</dbReference>
<keyword evidence="4 12" id="KW-0132">Cell division</keyword>
<keyword evidence="9 12" id="KW-0961">Cell wall biogenesis/degradation</keyword>
<dbReference type="HAMAP" id="MF_00111">
    <property type="entry name" value="MurA"/>
    <property type="match status" value="1"/>
</dbReference>
<evidence type="ECO:0000256" key="4">
    <source>
        <dbReference type="ARBA" id="ARBA00022618"/>
    </source>
</evidence>
<dbReference type="CDD" id="cd01555">
    <property type="entry name" value="UdpNAET"/>
    <property type="match status" value="1"/>
</dbReference>
<protein>
    <recommendedName>
        <fullName evidence="12">UDP-N-acetylglucosamine 1-carboxyvinyltransferase</fullName>
        <ecNumber evidence="12">2.5.1.7</ecNumber>
    </recommendedName>
    <alternativeName>
        <fullName evidence="12">Enoylpyruvate transferase</fullName>
    </alternativeName>
    <alternativeName>
        <fullName evidence="12">UDP-N-acetylglucosamine enolpyruvyl transferase</fullName>
        <shortName evidence="12">EPT</shortName>
    </alternativeName>
</protein>
<comment type="caution">
    <text evidence="12">Lacks conserved residue(s) required for the propagation of feature annotation.</text>
</comment>
<feature type="binding site" evidence="12">
    <location>
        <begin position="22"/>
        <end position="23"/>
    </location>
    <ligand>
        <name>phosphoenolpyruvate</name>
        <dbReference type="ChEBI" id="CHEBI:58702"/>
    </ligand>
</feature>
<comment type="caution">
    <text evidence="14">The sequence shown here is derived from an EMBL/GenBank/DDBJ whole genome shotgun (WGS) entry which is preliminary data.</text>
</comment>
<evidence type="ECO:0000256" key="10">
    <source>
        <dbReference type="ARBA" id="ARBA00038367"/>
    </source>
</evidence>
<sequence length="442" mass="49151">MDKFIIEGGSRLHGEIKVSGAKNVAMKVILAGLLTDKSLIIRNVPQISSVVGTCEIVKTLGVRIQIKSDHSLIVQSENINSYSVPLELGGLYRTATMVIGPLLSRFGKAIVPNPGGCRLGKRPIERHIEGLKAMGVKITYKDGYFKAETKRLNGIKYRFESNSHTGTETLILAAVLAHGETIIENAAEEPEVDDLINLLTKMGAKIRRKGYRTIVISGVKKLEGTDYEIMPDRNEVVTFAIGALATGGDVTIDGTQREYLGSFLEELDETKACWEPLGDRKTRFYTDGILASTKIKTSPYPGFMTDWQSPWALLMTQAVGKSTIHETVYEERFGYVDELKKIGAKIDYFNPEVSNPKHFYNFNWSDRKKEDFHAINITGPTILHNGVMEVMDLRAGATLVLGALVAKGESVVFGVEHIDRGYERIEERLRTLGARIKREEEK</sequence>
<evidence type="ECO:0000256" key="8">
    <source>
        <dbReference type="ARBA" id="ARBA00023306"/>
    </source>
</evidence>
<evidence type="ECO:0000256" key="7">
    <source>
        <dbReference type="ARBA" id="ARBA00022984"/>
    </source>
</evidence>
<dbReference type="Gene3D" id="3.65.10.10">
    <property type="entry name" value="Enolpyruvate transferase domain"/>
    <property type="match status" value="2"/>
</dbReference>
<evidence type="ECO:0000313" key="14">
    <source>
        <dbReference type="EMBL" id="OGG26758.1"/>
    </source>
</evidence>
<evidence type="ECO:0000256" key="12">
    <source>
        <dbReference type="HAMAP-Rule" id="MF_00111"/>
    </source>
</evidence>
<dbReference type="UniPathway" id="UPA00219"/>
<evidence type="ECO:0000256" key="2">
    <source>
        <dbReference type="ARBA" id="ARBA00004752"/>
    </source>
</evidence>
<dbReference type="InterPro" id="IPR013792">
    <property type="entry name" value="RNA3'P_cycl/enolpyr_Trfase_a/b"/>
</dbReference>
<dbReference type="GO" id="GO:0008760">
    <property type="term" value="F:UDP-N-acetylglucosamine 1-carboxyvinyltransferase activity"/>
    <property type="evidence" value="ECO:0007669"/>
    <property type="project" value="UniProtKB-UniRule"/>
</dbReference>
<dbReference type="AlphaFoldDB" id="A0A1F6AQ18"/>
<feature type="modified residue" description="2-(S-cysteinyl)pyruvic acid O-phosphothioketal" evidence="12">
    <location>
        <position position="117"/>
    </location>
</feature>
<organism evidence="14 15">
    <name type="scientific">Candidatus Gottesmanbacteria bacterium RIFCSPLOWO2_01_FULL_39_12b</name>
    <dbReference type="NCBI Taxonomy" id="1798388"/>
    <lineage>
        <taxon>Bacteria</taxon>
        <taxon>Candidatus Gottesmaniibacteriota</taxon>
    </lineage>
</organism>
<evidence type="ECO:0000259" key="13">
    <source>
        <dbReference type="Pfam" id="PF00275"/>
    </source>
</evidence>
<evidence type="ECO:0000313" key="15">
    <source>
        <dbReference type="Proteomes" id="UP000176609"/>
    </source>
</evidence>
<keyword evidence="5 12" id="KW-0808">Transferase</keyword>
<dbReference type="EC" id="2.5.1.7" evidence="12"/>
<feature type="active site" description="Proton donor" evidence="12">
    <location>
        <position position="117"/>
    </location>
</feature>
<dbReference type="NCBIfam" id="TIGR01072">
    <property type="entry name" value="murA"/>
    <property type="match status" value="1"/>
</dbReference>
<comment type="pathway">
    <text evidence="2 12">Cell wall biogenesis; peptidoglycan biosynthesis.</text>
</comment>
<evidence type="ECO:0000256" key="11">
    <source>
        <dbReference type="ARBA" id="ARBA00047527"/>
    </source>
</evidence>
<evidence type="ECO:0000256" key="5">
    <source>
        <dbReference type="ARBA" id="ARBA00022679"/>
    </source>
</evidence>
<dbReference type="Proteomes" id="UP000176609">
    <property type="component" value="Unassembled WGS sequence"/>
</dbReference>
<dbReference type="PANTHER" id="PTHR43783:SF1">
    <property type="entry name" value="UDP-N-ACETYLGLUCOSAMINE 1-CARBOXYVINYLTRANSFERASE"/>
    <property type="match status" value="1"/>
</dbReference>
<dbReference type="GO" id="GO:0009252">
    <property type="term" value="P:peptidoglycan biosynthetic process"/>
    <property type="evidence" value="ECO:0007669"/>
    <property type="project" value="UniProtKB-UniRule"/>
</dbReference>
<feature type="binding site" evidence="12">
    <location>
        <position position="93"/>
    </location>
    <ligand>
        <name>UDP-N-acetyl-alpha-D-glucosamine</name>
        <dbReference type="ChEBI" id="CHEBI:57705"/>
    </ligand>
</feature>
<evidence type="ECO:0000256" key="9">
    <source>
        <dbReference type="ARBA" id="ARBA00023316"/>
    </source>
</evidence>
<dbReference type="GO" id="GO:0019277">
    <property type="term" value="P:UDP-N-acetylgalactosamine biosynthetic process"/>
    <property type="evidence" value="ECO:0007669"/>
    <property type="project" value="InterPro"/>
</dbReference>
<comment type="catalytic activity">
    <reaction evidence="11 12">
        <text>phosphoenolpyruvate + UDP-N-acetyl-alpha-D-glucosamine = UDP-N-acetyl-3-O-(1-carboxyvinyl)-alpha-D-glucosamine + phosphate</text>
        <dbReference type="Rhea" id="RHEA:18681"/>
        <dbReference type="ChEBI" id="CHEBI:43474"/>
        <dbReference type="ChEBI" id="CHEBI:57705"/>
        <dbReference type="ChEBI" id="CHEBI:58702"/>
        <dbReference type="ChEBI" id="CHEBI:68483"/>
        <dbReference type="EC" id="2.5.1.7"/>
    </reaction>
</comment>
<dbReference type="InterPro" id="IPR050068">
    <property type="entry name" value="MurA_subfamily"/>
</dbReference>
<name>A0A1F6AQ18_9BACT</name>
<feature type="binding site" evidence="12">
    <location>
        <position position="306"/>
    </location>
    <ligand>
        <name>UDP-N-acetyl-alpha-D-glucosamine</name>
        <dbReference type="ChEBI" id="CHEBI:57705"/>
    </ligand>
</feature>
<dbReference type="InterPro" id="IPR005750">
    <property type="entry name" value="UDP_GlcNAc_COvinyl_MurA"/>
</dbReference>
<feature type="domain" description="Enolpyruvate transferase" evidence="13">
    <location>
        <begin position="7"/>
        <end position="429"/>
    </location>
</feature>
<comment type="function">
    <text evidence="12">Cell wall formation. Adds enolpyruvyl to UDP-N-acetylglucosamine.</text>
</comment>
<dbReference type="GO" id="GO:0051301">
    <property type="term" value="P:cell division"/>
    <property type="evidence" value="ECO:0007669"/>
    <property type="project" value="UniProtKB-KW"/>
</dbReference>